<name>A0A6L2L1W5_TANCI</name>
<organism evidence="1">
    <name type="scientific">Tanacetum cinerariifolium</name>
    <name type="common">Dalmatian daisy</name>
    <name type="synonym">Chrysanthemum cinerariifolium</name>
    <dbReference type="NCBI Taxonomy" id="118510"/>
    <lineage>
        <taxon>Eukaryota</taxon>
        <taxon>Viridiplantae</taxon>
        <taxon>Streptophyta</taxon>
        <taxon>Embryophyta</taxon>
        <taxon>Tracheophyta</taxon>
        <taxon>Spermatophyta</taxon>
        <taxon>Magnoliopsida</taxon>
        <taxon>eudicotyledons</taxon>
        <taxon>Gunneridae</taxon>
        <taxon>Pentapetalae</taxon>
        <taxon>asterids</taxon>
        <taxon>campanulids</taxon>
        <taxon>Asterales</taxon>
        <taxon>Asteraceae</taxon>
        <taxon>Asteroideae</taxon>
        <taxon>Anthemideae</taxon>
        <taxon>Anthemidinae</taxon>
        <taxon>Tanacetum</taxon>
    </lineage>
</organism>
<dbReference type="AlphaFoldDB" id="A0A6L2L1W5"/>
<reference evidence="1" key="1">
    <citation type="journal article" date="2019" name="Sci. Rep.">
        <title>Draft genome of Tanacetum cinerariifolium, the natural source of mosquito coil.</title>
        <authorList>
            <person name="Yamashiro T."/>
            <person name="Shiraishi A."/>
            <person name="Satake H."/>
            <person name="Nakayama K."/>
        </authorList>
    </citation>
    <scope>NUCLEOTIDE SEQUENCE</scope>
</reference>
<dbReference type="EMBL" id="BKCJ010003372">
    <property type="protein sequence ID" value="GEU54682.1"/>
    <property type="molecule type" value="Genomic_DNA"/>
</dbReference>
<accession>A0A6L2L1W5</accession>
<sequence length="219" mass="26137">MNDKLFTYEARILVLSNIPCVEQQVDDSYNGNLDVYERKLCYGECEKIYVKAIIFINKRLVRLIDVTVEEWLELKYGDRSKINSKVKENVIATWGDDKKLSNLDEEYLNDNEVAEIFRIETDVFHFESPLCGAFKLNEEKKNAWIYEWNKDVPWVANMSWLDYGPWMEPSEDIEHVANRFAFRIDMQNGPLAIGKRKIFQWSRFTRSDSEWRRDLLREL</sequence>
<protein>
    <submittedName>
        <fullName evidence="1">Uncharacterized protein</fullName>
    </submittedName>
</protein>
<proteinExistence type="predicted"/>
<evidence type="ECO:0000313" key="1">
    <source>
        <dbReference type="EMBL" id="GEU54682.1"/>
    </source>
</evidence>
<comment type="caution">
    <text evidence="1">The sequence shown here is derived from an EMBL/GenBank/DDBJ whole genome shotgun (WGS) entry which is preliminary data.</text>
</comment>
<gene>
    <name evidence="1" type="ORF">Tci_026660</name>
</gene>